<sequence>MPRGTQHGSTDTYGRLMPHLMPGKAPPVVSRRWSSVEIGTHRASLNRPARNRPSLSRASTETASPAPPSQESTLTQKNLKTQNQNSKLQRTTAEQDIVRTVRERLTIRKVASDHQSEAHVEPPLSITLRRASEASAASGNNALNKDYSGISGAMTPLAGLQGILEDYPTAYLITSEDIDSITELIAANLKRKYNPHTRSRDSSVSSRKTRSLSNSTKGFVPSNLSAAESSVPNTEAPRSPTRSRNQPDYLGVLPAGSGSQSLSRVDSKKSVHEVIWKGGGGTSRGSVTSAASNEDSKLLAIGDTSSEPSTSPDILPEKRKKAVTYKGDAFDPNNARESISEWSWRLPQNDIPMIVTSSESDSTDFTPNTTKNNPSNPKEQVTPRVRPFPRYAASHEELQDVVSFPPLSTRKTTSEWFSPLPEIVSASPLAKSPLASSRSLYDLGVDVNVGPLGSTTPTAPFTSWVRSAEVSRAPSPGIEFRADYGFGPSDTDPPMNDGGRRKSVLKPHPKASSRIGESSRMGSSIGNYSGARRRSSVPRIQRVRTIDNIHKGERETVPSRWRPPSICPPRLSISQIFASTADYEEAYKEEPVEDRVPEILTRLQRSRSGITDRISLIEAKSPPLPKPDRAGIYGAITGTLRRSIGAPCATDNFKHNCDDCATEPRSPSVDWIG</sequence>
<feature type="region of interest" description="Disordered" evidence="1">
    <location>
        <begin position="479"/>
        <end position="538"/>
    </location>
</feature>
<feature type="compositionally biased region" description="Polar residues" evidence="1">
    <location>
        <begin position="1"/>
        <end position="12"/>
    </location>
</feature>
<name>K1WHB2_MARBU</name>
<dbReference type="EMBL" id="JH921462">
    <property type="protein sequence ID" value="EKD12186.1"/>
    <property type="molecule type" value="Genomic_DNA"/>
</dbReference>
<dbReference type="RefSeq" id="XP_007297574.1">
    <property type="nucleotide sequence ID" value="XM_007297512.1"/>
</dbReference>
<organism evidence="2 3">
    <name type="scientific">Marssonina brunnea f. sp. multigermtubi (strain MB_m1)</name>
    <name type="common">Marssonina leaf spot fungus</name>
    <dbReference type="NCBI Taxonomy" id="1072389"/>
    <lineage>
        <taxon>Eukaryota</taxon>
        <taxon>Fungi</taxon>
        <taxon>Dikarya</taxon>
        <taxon>Ascomycota</taxon>
        <taxon>Pezizomycotina</taxon>
        <taxon>Leotiomycetes</taxon>
        <taxon>Helotiales</taxon>
        <taxon>Drepanopezizaceae</taxon>
        <taxon>Drepanopeziza</taxon>
    </lineage>
</organism>
<dbReference type="GeneID" id="18765620"/>
<dbReference type="KEGG" id="mbe:MBM_09685"/>
<feature type="region of interest" description="Disordered" evidence="1">
    <location>
        <begin position="1"/>
        <end position="95"/>
    </location>
</feature>
<dbReference type="InParanoid" id="K1WHB2"/>
<feature type="compositionally biased region" description="Polar residues" evidence="1">
    <location>
        <begin position="222"/>
        <end position="233"/>
    </location>
</feature>
<feature type="compositionally biased region" description="Basic residues" evidence="1">
    <location>
        <begin position="501"/>
        <end position="511"/>
    </location>
</feature>
<dbReference type="Proteomes" id="UP000006753">
    <property type="component" value="Unassembled WGS sequence"/>
</dbReference>
<evidence type="ECO:0000313" key="3">
    <source>
        <dbReference type="Proteomes" id="UP000006753"/>
    </source>
</evidence>
<feature type="compositionally biased region" description="Low complexity" evidence="1">
    <location>
        <begin position="366"/>
        <end position="378"/>
    </location>
</feature>
<feature type="compositionally biased region" description="Polar residues" evidence="1">
    <location>
        <begin position="53"/>
        <end position="94"/>
    </location>
</feature>
<dbReference type="OMA" id="RTIDNIH"/>
<feature type="compositionally biased region" description="Low complexity" evidence="1">
    <location>
        <begin position="202"/>
        <end position="216"/>
    </location>
</feature>
<protein>
    <submittedName>
        <fullName evidence="2">Uncharacterized protein</fullName>
    </submittedName>
</protein>
<feature type="region of interest" description="Disordered" evidence="1">
    <location>
        <begin position="358"/>
        <end position="383"/>
    </location>
</feature>
<accession>K1WHB2</accession>
<dbReference type="OrthoDB" id="3518224at2759"/>
<feature type="region of interest" description="Disordered" evidence="1">
    <location>
        <begin position="194"/>
        <end position="268"/>
    </location>
</feature>
<dbReference type="HOGENOM" id="CLU_408297_0_0_1"/>
<evidence type="ECO:0000256" key="1">
    <source>
        <dbReference type="SAM" id="MobiDB-lite"/>
    </source>
</evidence>
<dbReference type="AlphaFoldDB" id="K1WHB2"/>
<keyword evidence="3" id="KW-1185">Reference proteome</keyword>
<proteinExistence type="predicted"/>
<reference evidence="2 3" key="1">
    <citation type="journal article" date="2012" name="BMC Genomics">
        <title>Sequencing the genome of Marssonina brunnea reveals fungus-poplar co-evolution.</title>
        <authorList>
            <person name="Zhu S."/>
            <person name="Cao Y.-Z."/>
            <person name="Jiang C."/>
            <person name="Tan B.-Y."/>
            <person name="Wang Z."/>
            <person name="Feng S."/>
            <person name="Zhang L."/>
            <person name="Su X.-H."/>
            <person name="Brejova B."/>
            <person name="Vinar T."/>
            <person name="Xu M."/>
            <person name="Wang M.-X."/>
            <person name="Zhang S.-G."/>
            <person name="Huang M.-R."/>
            <person name="Wu R."/>
            <person name="Zhou Y."/>
        </authorList>
    </citation>
    <scope>NUCLEOTIDE SEQUENCE [LARGE SCALE GENOMIC DNA]</scope>
    <source>
        <strain evidence="2 3">MB_m1</strain>
    </source>
</reference>
<gene>
    <name evidence="2" type="ORF">MBM_09685</name>
</gene>
<evidence type="ECO:0000313" key="2">
    <source>
        <dbReference type="EMBL" id="EKD12186.1"/>
    </source>
</evidence>